<dbReference type="InParanoid" id="A0A0V0QIN3"/>
<evidence type="ECO:0000256" key="1">
    <source>
        <dbReference type="SAM" id="Coils"/>
    </source>
</evidence>
<feature type="compositionally biased region" description="Polar residues" evidence="2">
    <location>
        <begin position="815"/>
        <end position="832"/>
    </location>
</feature>
<evidence type="ECO:0000256" key="2">
    <source>
        <dbReference type="SAM" id="MobiDB-lite"/>
    </source>
</evidence>
<keyword evidence="4" id="KW-1185">Reference proteome</keyword>
<proteinExistence type="predicted"/>
<accession>A0A0V0QIN3</accession>
<sequence length="832" mass="98134">MFQNSFVGQIEVNKNDGNNLKNQEITSNNSKILTKRNTNDQKELELFIKSDQFDLQTESSIDFKSEQEKDQLKNKQKIYQSLQTGKQICKTEFDEQLYQQQKQLLQEKVNQGDQKNLNQGNQNQNFGFNLKSDFQQNSQNLGNEFRNEILACDLDQEELKRKEETDQFLARSHNVQSVNKKTLQFFDQKISSLENYFNQQLEKVQSGYQDIIKKLNQEKLNLEKKLNLYMWESINKVQQLRTKNMDFFKKIDSFNQDISMFYASIIRKMNTPSFKKVIDEYSQTLEQNSIFLGNLKNNQLQLCTIWNDQSDLDDWKQYFSLKFFQIKEVNMNIIDEINDKIGQQVQNQKQNESFQIQYQSEKQEQQKLPKTPLNLQKYQNQQQIYNQGIQSKSVSKSKDGIFQCQISIPKTFENQNKQINQDFPQFYHQNPQNSQQLLKKENIQKKSDKKNFQSEFIQNQKKEAFKNVNINQKIHSISNSPSFKESKKNEPVKMFGVKINSVLQKNLSKFLNKQINQGKNQSSRIYTQKSYSQQQSPSYQFKNDSFVLQKVLNSLQQEKQQQYQQQQNENQSHLQSKMEGIIQDSPFKLIEKDFGDQNYQNYNMIYNQSQILDKNKYYQQNDLNKYSNFKSKSKDLNQQRIQNSKNYLMTEPIMNFKTKNASQTCLSKNYQRNLNLGINQGFQQKGDQISKNEEGDSKIQNLQQQQLQKLESCQQLQRNSFLKNQSNNNNSNNNKSNFNYLSAYNSHYNSNSQQQNKELQELTKKRGQESWVGDKQGTVKKMDISVFSPNLDKNLGKIKQILSNSGKDGNEFEIDSSSLMSFSKQMGKQQQN</sequence>
<organism evidence="3 4">
    <name type="scientific">Pseudocohnilembus persalinus</name>
    <name type="common">Ciliate</name>
    <dbReference type="NCBI Taxonomy" id="266149"/>
    <lineage>
        <taxon>Eukaryota</taxon>
        <taxon>Sar</taxon>
        <taxon>Alveolata</taxon>
        <taxon>Ciliophora</taxon>
        <taxon>Intramacronucleata</taxon>
        <taxon>Oligohymenophorea</taxon>
        <taxon>Scuticociliatia</taxon>
        <taxon>Philasterida</taxon>
        <taxon>Pseudocohnilembidae</taxon>
        <taxon>Pseudocohnilembus</taxon>
    </lineage>
</organism>
<protein>
    <submittedName>
        <fullName evidence="3">Uncharacterized protein</fullName>
    </submittedName>
</protein>
<feature type="region of interest" description="Disordered" evidence="2">
    <location>
        <begin position="723"/>
        <end position="742"/>
    </location>
</feature>
<feature type="coiled-coil region" evidence="1">
    <location>
        <begin position="198"/>
        <end position="232"/>
    </location>
</feature>
<evidence type="ECO:0000313" key="3">
    <source>
        <dbReference type="EMBL" id="KRX02094.1"/>
    </source>
</evidence>
<dbReference type="EMBL" id="LDAU01000158">
    <property type="protein sequence ID" value="KRX02094.1"/>
    <property type="molecule type" value="Genomic_DNA"/>
</dbReference>
<dbReference type="Proteomes" id="UP000054937">
    <property type="component" value="Unassembled WGS sequence"/>
</dbReference>
<dbReference type="AlphaFoldDB" id="A0A0V0QIN3"/>
<evidence type="ECO:0000313" key="4">
    <source>
        <dbReference type="Proteomes" id="UP000054937"/>
    </source>
</evidence>
<name>A0A0V0QIN3_PSEPJ</name>
<keyword evidence="1" id="KW-0175">Coiled coil</keyword>
<reference evidence="3 4" key="1">
    <citation type="journal article" date="2015" name="Sci. Rep.">
        <title>Genome of the facultative scuticociliatosis pathogen Pseudocohnilembus persalinus provides insight into its virulence through horizontal gene transfer.</title>
        <authorList>
            <person name="Xiong J."/>
            <person name="Wang G."/>
            <person name="Cheng J."/>
            <person name="Tian M."/>
            <person name="Pan X."/>
            <person name="Warren A."/>
            <person name="Jiang C."/>
            <person name="Yuan D."/>
            <person name="Miao W."/>
        </authorList>
    </citation>
    <scope>NUCLEOTIDE SEQUENCE [LARGE SCALE GENOMIC DNA]</scope>
    <source>
        <strain evidence="3">36N120E</strain>
    </source>
</reference>
<feature type="region of interest" description="Disordered" evidence="2">
    <location>
        <begin position="804"/>
        <end position="832"/>
    </location>
</feature>
<comment type="caution">
    <text evidence="3">The sequence shown here is derived from an EMBL/GenBank/DDBJ whole genome shotgun (WGS) entry which is preliminary data.</text>
</comment>
<gene>
    <name evidence="3" type="ORF">PPERSA_03156</name>
</gene>